<name>Q65QQ4_MANSM</name>
<organism evidence="1 2">
    <name type="scientific">Mannheimia succiniciproducens (strain KCTC 0769BP / MBEL55E)</name>
    <dbReference type="NCBI Taxonomy" id="221988"/>
    <lineage>
        <taxon>Bacteria</taxon>
        <taxon>Pseudomonadati</taxon>
        <taxon>Pseudomonadota</taxon>
        <taxon>Gammaproteobacteria</taxon>
        <taxon>Pasteurellales</taxon>
        <taxon>Pasteurellaceae</taxon>
        <taxon>Basfia</taxon>
    </lineage>
</organism>
<evidence type="ECO:0000313" key="1">
    <source>
        <dbReference type="EMBL" id="AAU38706.1"/>
    </source>
</evidence>
<proteinExistence type="predicted"/>
<gene>
    <name evidence="1" type="ordered locus">MS2098</name>
</gene>
<dbReference type="STRING" id="221988.MS2098"/>
<keyword evidence="2" id="KW-1185">Reference proteome</keyword>
<sequence>MEKSFAEFAIVQAFIAKFLQKPTVCPFNAKMPSVTQFQTAFQSG</sequence>
<protein>
    <submittedName>
        <fullName evidence="1">Uncharacterized protein</fullName>
    </submittedName>
</protein>
<dbReference type="Proteomes" id="UP000000607">
    <property type="component" value="Chromosome"/>
</dbReference>
<dbReference type="HOGENOM" id="CLU_3218330_0_0_6"/>
<evidence type="ECO:0000313" key="2">
    <source>
        <dbReference type="Proteomes" id="UP000000607"/>
    </source>
</evidence>
<dbReference type="AlphaFoldDB" id="Q65QQ4"/>
<dbReference type="KEGG" id="msu:MS2098"/>
<accession>Q65QQ4</accession>
<reference evidence="1 2" key="1">
    <citation type="journal article" date="2004" name="Nat. Biotechnol.">
        <title>The genome sequence of the capnophilic rumen bacterium Mannheimia succiniciproducens.</title>
        <authorList>
            <person name="Hong S.H."/>
            <person name="Kim J.S."/>
            <person name="Lee S.Y."/>
            <person name="In Y.H."/>
            <person name="Choi S.S."/>
            <person name="Rih J.-K."/>
            <person name="Kim C.H."/>
            <person name="Jeong H."/>
            <person name="Hur C.G."/>
            <person name="Kim J.J."/>
        </authorList>
    </citation>
    <scope>NUCLEOTIDE SEQUENCE [LARGE SCALE GENOMIC DNA]</scope>
    <source>
        <strain evidence="2">KCTC 0769BP / MBEL55E</strain>
    </source>
</reference>
<dbReference type="EMBL" id="AE016827">
    <property type="protein sequence ID" value="AAU38706.1"/>
    <property type="molecule type" value="Genomic_DNA"/>
</dbReference>